<dbReference type="Proteomes" id="UP001283361">
    <property type="component" value="Unassembled WGS sequence"/>
</dbReference>
<evidence type="ECO:0000313" key="2">
    <source>
        <dbReference type="EMBL" id="KAK3743149.1"/>
    </source>
</evidence>
<name>A0AAE0YEI5_9GAST</name>
<keyword evidence="3" id="KW-1185">Reference proteome</keyword>
<organism evidence="2 3">
    <name type="scientific">Elysia crispata</name>
    <name type="common">lettuce slug</name>
    <dbReference type="NCBI Taxonomy" id="231223"/>
    <lineage>
        <taxon>Eukaryota</taxon>
        <taxon>Metazoa</taxon>
        <taxon>Spiralia</taxon>
        <taxon>Lophotrochozoa</taxon>
        <taxon>Mollusca</taxon>
        <taxon>Gastropoda</taxon>
        <taxon>Heterobranchia</taxon>
        <taxon>Euthyneura</taxon>
        <taxon>Panpulmonata</taxon>
        <taxon>Sacoglossa</taxon>
        <taxon>Placobranchoidea</taxon>
        <taxon>Plakobranchidae</taxon>
        <taxon>Elysia</taxon>
    </lineage>
</organism>
<accession>A0AAE0YEI5</accession>
<dbReference type="EMBL" id="JAWDGP010006323">
    <property type="protein sequence ID" value="KAK3743149.1"/>
    <property type="molecule type" value="Genomic_DNA"/>
</dbReference>
<comment type="caution">
    <text evidence="2">The sequence shown here is derived from an EMBL/GenBank/DDBJ whole genome shotgun (WGS) entry which is preliminary data.</text>
</comment>
<protein>
    <submittedName>
        <fullName evidence="2">Uncharacterized protein</fullName>
    </submittedName>
</protein>
<proteinExistence type="predicted"/>
<evidence type="ECO:0000256" key="1">
    <source>
        <dbReference type="SAM" id="MobiDB-lite"/>
    </source>
</evidence>
<gene>
    <name evidence="2" type="ORF">RRG08_064005</name>
</gene>
<sequence length="227" mass="25401">MIKSSTFNSYQWVPSRIMRASLRTCSLHIHNIPKTVLSLNDIVLLPLLHPIRLGRPKRIRHRHTQERLHCSVARYLLIPLAAPGLCACLPAWHTIDPARHYFTASAEVEVNTNYRPGSLHIASLALGEDVSLVRMAERLGKPGDGRLSNDQVYTSEPIQLDLAHGGQAGPFPALPPTDPAFPPHNQHREPRVNRELGNSVHVELALSAKLAEMNRIYTVNKLNRRSV</sequence>
<dbReference type="AlphaFoldDB" id="A0AAE0YEI5"/>
<feature type="compositionally biased region" description="Pro residues" evidence="1">
    <location>
        <begin position="172"/>
        <end position="182"/>
    </location>
</feature>
<feature type="region of interest" description="Disordered" evidence="1">
    <location>
        <begin position="165"/>
        <end position="194"/>
    </location>
</feature>
<reference evidence="2" key="1">
    <citation type="journal article" date="2023" name="G3 (Bethesda)">
        <title>A reference genome for the long-term kleptoplast-retaining sea slug Elysia crispata morphotype clarki.</title>
        <authorList>
            <person name="Eastman K.E."/>
            <person name="Pendleton A.L."/>
            <person name="Shaikh M.A."/>
            <person name="Suttiyut T."/>
            <person name="Ogas R."/>
            <person name="Tomko P."/>
            <person name="Gavelis G."/>
            <person name="Widhalm J.R."/>
            <person name="Wisecaver J.H."/>
        </authorList>
    </citation>
    <scope>NUCLEOTIDE SEQUENCE</scope>
    <source>
        <strain evidence="2">ECLA1</strain>
    </source>
</reference>
<evidence type="ECO:0000313" key="3">
    <source>
        <dbReference type="Proteomes" id="UP001283361"/>
    </source>
</evidence>